<keyword evidence="1" id="KW-0812">Transmembrane</keyword>
<feature type="transmembrane region" description="Helical" evidence="1">
    <location>
        <begin position="174"/>
        <end position="191"/>
    </location>
</feature>
<keyword evidence="1" id="KW-0472">Membrane</keyword>
<protein>
    <submittedName>
        <fullName evidence="2">Uncharacterized protein</fullName>
    </submittedName>
</protein>
<feature type="transmembrane region" description="Helical" evidence="1">
    <location>
        <begin position="96"/>
        <end position="122"/>
    </location>
</feature>
<dbReference type="Proteomes" id="UP000886744">
    <property type="component" value="Unassembled WGS sequence"/>
</dbReference>
<proteinExistence type="predicted"/>
<feature type="transmembrane region" description="Helical" evidence="1">
    <location>
        <begin position="37"/>
        <end position="58"/>
    </location>
</feature>
<keyword evidence="1" id="KW-1133">Transmembrane helix</keyword>
<reference evidence="2" key="1">
    <citation type="submission" date="2020-10" db="EMBL/GenBank/DDBJ databases">
        <authorList>
            <person name="Gilroy R."/>
        </authorList>
    </citation>
    <scope>NUCLEOTIDE SEQUENCE</scope>
    <source>
        <strain evidence="2">ChiHjej13B12-12457</strain>
    </source>
</reference>
<gene>
    <name evidence="2" type="ORF">IAC94_02280</name>
</gene>
<feature type="transmembrane region" description="Helical" evidence="1">
    <location>
        <begin position="128"/>
        <end position="145"/>
    </location>
</feature>
<evidence type="ECO:0000256" key="1">
    <source>
        <dbReference type="SAM" id="Phobius"/>
    </source>
</evidence>
<accession>A0A9D1E0F5</accession>
<organism evidence="2 3">
    <name type="scientific">Candidatus Coprenecus avistercoris</name>
    <dbReference type="NCBI Taxonomy" id="2840730"/>
    <lineage>
        <taxon>Bacteria</taxon>
        <taxon>Pseudomonadati</taxon>
        <taxon>Bacteroidota</taxon>
        <taxon>Bacteroidia</taxon>
        <taxon>Bacteroidales</taxon>
        <taxon>Rikenellaceae</taxon>
        <taxon>Rikenellaceae incertae sedis</taxon>
        <taxon>Candidatus Coprenecus</taxon>
    </lineage>
</organism>
<name>A0A9D1E0F5_9BACT</name>
<sequence length="199" mass="21663">MENNFDKNGLSIEKSLEIISEAINNSRQDFQRRGGTAMLIWGTTVILVSGIVLLGLTLSDNNHLWNLAWFLIPFIGWPLNQLVFKRIESKGKGENFVSRSVGIVWGIFGILAIAVGIMAFFIPIPTNGVIILLLGMAGAVTGVLCSSWTVFILSIICGIAGLPCDYFLNIPTPLIMAVAALMTLVIPGLIFNRQTSKLQ</sequence>
<comment type="caution">
    <text evidence="2">The sequence shown here is derived from an EMBL/GenBank/DDBJ whole genome shotgun (WGS) entry which is preliminary data.</text>
</comment>
<reference evidence="2" key="2">
    <citation type="journal article" date="2021" name="PeerJ">
        <title>Extensive microbial diversity within the chicken gut microbiome revealed by metagenomics and culture.</title>
        <authorList>
            <person name="Gilroy R."/>
            <person name="Ravi A."/>
            <person name="Getino M."/>
            <person name="Pursley I."/>
            <person name="Horton D.L."/>
            <person name="Alikhan N.F."/>
            <person name="Baker D."/>
            <person name="Gharbi K."/>
            <person name="Hall N."/>
            <person name="Watson M."/>
            <person name="Adriaenssens E.M."/>
            <person name="Foster-Nyarko E."/>
            <person name="Jarju S."/>
            <person name="Secka A."/>
            <person name="Antonio M."/>
            <person name="Oren A."/>
            <person name="Chaudhuri R.R."/>
            <person name="La Ragione R."/>
            <person name="Hildebrand F."/>
            <person name="Pallen M.J."/>
        </authorList>
    </citation>
    <scope>NUCLEOTIDE SEQUENCE</scope>
    <source>
        <strain evidence="2">ChiHjej13B12-12457</strain>
    </source>
</reference>
<evidence type="ECO:0000313" key="3">
    <source>
        <dbReference type="Proteomes" id="UP000886744"/>
    </source>
</evidence>
<evidence type="ECO:0000313" key="2">
    <source>
        <dbReference type="EMBL" id="HIR62336.1"/>
    </source>
</evidence>
<dbReference type="EMBL" id="DVHI01000030">
    <property type="protein sequence ID" value="HIR62336.1"/>
    <property type="molecule type" value="Genomic_DNA"/>
</dbReference>
<dbReference type="AlphaFoldDB" id="A0A9D1E0F5"/>